<feature type="transmembrane region" description="Helical" evidence="5">
    <location>
        <begin position="32"/>
        <end position="55"/>
    </location>
</feature>
<keyword evidence="3 5" id="KW-1133">Transmembrane helix</keyword>
<keyword evidence="5" id="KW-1003">Cell membrane</keyword>
<dbReference type="NCBIfam" id="TIGR01770">
    <property type="entry name" value="NDH_I_N"/>
    <property type="match status" value="1"/>
</dbReference>
<comment type="function">
    <text evidence="5">NDH-1 shuttles electrons from NADH, via FMN and iron-sulfur (Fe-S) centers, to quinones in the respiratory chain. The immediate electron acceptor for the enzyme in this species is believed to be a menaquinone. Couples the redox reaction to proton translocation (for every two electrons transferred, four hydrogen ions are translocated across the cytoplasmic membrane), and thus conserves the redox energy in a proton gradient.</text>
</comment>
<keyword evidence="5" id="KW-1278">Translocase</keyword>
<dbReference type="HAMAP" id="MF_00445">
    <property type="entry name" value="NDH1_NuoN_1"/>
    <property type="match status" value="1"/>
</dbReference>
<comment type="subcellular location">
    <subcellularLocation>
        <location evidence="5">Cell membrane</location>
        <topology evidence="5">Multi-pass membrane protein</topology>
    </subcellularLocation>
    <subcellularLocation>
        <location evidence="1">Endomembrane system</location>
        <topology evidence="1">Multi-pass membrane protein</topology>
    </subcellularLocation>
    <subcellularLocation>
        <location evidence="6">Membrane</location>
        <topology evidence="6">Multi-pass membrane protein</topology>
    </subcellularLocation>
</comment>
<dbReference type="GO" id="GO:0012505">
    <property type="term" value="C:endomembrane system"/>
    <property type="evidence" value="ECO:0007669"/>
    <property type="project" value="UniProtKB-SubCell"/>
</dbReference>
<keyword evidence="5" id="KW-0520">NAD</keyword>
<protein>
    <recommendedName>
        <fullName evidence="5">NADH-quinone oxidoreductase subunit N</fullName>
        <ecNumber evidence="5">7.1.1.-</ecNumber>
    </recommendedName>
    <alternativeName>
        <fullName evidence="5">NADH dehydrogenase I subunit N</fullName>
    </alternativeName>
    <alternativeName>
        <fullName evidence="5">NDH-1 subunit N</fullName>
    </alternativeName>
</protein>
<dbReference type="GO" id="GO:0050136">
    <property type="term" value="F:NADH dehydrogenase (quinone) (non-electrogenic) activity"/>
    <property type="evidence" value="ECO:0007669"/>
    <property type="project" value="UniProtKB-UniRule"/>
</dbReference>
<keyword evidence="5" id="KW-0813">Transport</keyword>
<dbReference type="GO" id="GO:0008137">
    <property type="term" value="F:NADH dehydrogenase (ubiquinone) activity"/>
    <property type="evidence" value="ECO:0007669"/>
    <property type="project" value="InterPro"/>
</dbReference>
<evidence type="ECO:0000256" key="1">
    <source>
        <dbReference type="ARBA" id="ARBA00004127"/>
    </source>
</evidence>
<evidence type="ECO:0000256" key="6">
    <source>
        <dbReference type="RuleBase" id="RU000320"/>
    </source>
</evidence>
<dbReference type="GO" id="GO:0042773">
    <property type="term" value="P:ATP synthesis coupled electron transport"/>
    <property type="evidence" value="ECO:0007669"/>
    <property type="project" value="InterPro"/>
</dbReference>
<feature type="transmembrane region" description="Helical" evidence="5">
    <location>
        <begin position="6"/>
        <end position="25"/>
    </location>
</feature>
<dbReference type="GO" id="GO:0048038">
    <property type="term" value="F:quinone binding"/>
    <property type="evidence" value="ECO:0007669"/>
    <property type="project" value="UniProtKB-KW"/>
</dbReference>
<keyword evidence="2 5" id="KW-0812">Transmembrane</keyword>
<feature type="transmembrane region" description="Helical" evidence="5">
    <location>
        <begin position="392"/>
        <end position="413"/>
    </location>
</feature>
<name>A0A7W5H0S8_9PORP</name>
<feature type="transmembrane region" description="Helical" evidence="5">
    <location>
        <begin position="316"/>
        <end position="338"/>
    </location>
</feature>
<feature type="transmembrane region" description="Helical" evidence="5">
    <location>
        <begin position="289"/>
        <end position="310"/>
    </location>
</feature>
<proteinExistence type="inferred from homology"/>
<feature type="transmembrane region" description="Helical" evidence="5">
    <location>
        <begin position="75"/>
        <end position="92"/>
    </location>
</feature>
<dbReference type="AlphaFoldDB" id="A0A7W5H0S8"/>
<dbReference type="Proteomes" id="UP000544222">
    <property type="component" value="Unassembled WGS sequence"/>
</dbReference>
<dbReference type="InterPro" id="IPR001750">
    <property type="entry name" value="ND/Mrp_TM"/>
</dbReference>
<feature type="transmembrane region" description="Helical" evidence="5">
    <location>
        <begin position="99"/>
        <end position="116"/>
    </location>
</feature>
<comment type="caution">
    <text evidence="8">The sequence shown here is derived from an EMBL/GenBank/DDBJ whole genome shotgun (WGS) entry which is preliminary data.</text>
</comment>
<sequence>MDNVLLFRFEIVIAVLILALLVMSLRDFNTKVTAFLGTMNILLLVNFLAGWLPMATGSYFSGFFRTTDLIVFEKNILNLGILLISLTSYQWLKQSEHRLEFYFLMLSSIMGVFVMLSSGHILMLYLGVEMSTIPIAAMSNFNLNEKRSSEAGLKLILSSAFSTGIMLFGISLLYGAVGNLSFDSVIANLHPDMLTIFAFTFILAGFAFKMSIVPFHLWTADVYEGSPIAVTNFLSVISKGSVVFVFLTILYHLFGGLKEEWLYAISILSILSMTIGNLFAMRQQNAKRFLAFSSISQVGFVLVGVAGASVMGSTSVVYFILIYLLSNIAAFGVISAMADTTGSESLQSFKGLYKSNPFYALFMVVALFSLAGVPPVAGFFGKLFLLTSGMNSKLYVLLGFAGANLVLSLYNYLRVVKYMFIDEAIETIPPMKRNRQLTIALVVCTIGLLAIGFIPELYQYISQICTM</sequence>
<feature type="transmembrane region" description="Helical" evidence="5">
    <location>
        <begin position="437"/>
        <end position="458"/>
    </location>
</feature>
<comment type="catalytic activity">
    <reaction evidence="5">
        <text>a quinone + NADH + 5 H(+)(in) = a quinol + NAD(+) + 4 H(+)(out)</text>
        <dbReference type="Rhea" id="RHEA:57888"/>
        <dbReference type="ChEBI" id="CHEBI:15378"/>
        <dbReference type="ChEBI" id="CHEBI:24646"/>
        <dbReference type="ChEBI" id="CHEBI:57540"/>
        <dbReference type="ChEBI" id="CHEBI:57945"/>
        <dbReference type="ChEBI" id="CHEBI:132124"/>
    </reaction>
</comment>
<keyword evidence="9" id="KW-1185">Reference proteome</keyword>
<evidence type="ECO:0000259" key="7">
    <source>
        <dbReference type="Pfam" id="PF00361"/>
    </source>
</evidence>
<dbReference type="InterPro" id="IPR010096">
    <property type="entry name" value="NADH-Q_OxRdtase_suN/2"/>
</dbReference>
<feature type="transmembrane region" description="Helical" evidence="5">
    <location>
        <begin position="155"/>
        <end position="176"/>
    </location>
</feature>
<gene>
    <name evidence="5" type="primary">nuoN</name>
    <name evidence="8" type="ORF">FHX64_001036</name>
</gene>
<keyword evidence="5" id="KW-0874">Quinone</keyword>
<evidence type="ECO:0000256" key="3">
    <source>
        <dbReference type="ARBA" id="ARBA00022989"/>
    </source>
</evidence>
<dbReference type="RefSeq" id="WP_183412710.1">
    <property type="nucleotide sequence ID" value="NZ_JACHYB010000001.1"/>
</dbReference>
<dbReference type="GO" id="GO:0005886">
    <property type="term" value="C:plasma membrane"/>
    <property type="evidence" value="ECO:0007669"/>
    <property type="project" value="UniProtKB-SubCell"/>
</dbReference>
<feature type="transmembrane region" description="Helical" evidence="5">
    <location>
        <begin position="261"/>
        <end position="280"/>
    </location>
</feature>
<evidence type="ECO:0000313" key="9">
    <source>
        <dbReference type="Proteomes" id="UP000544222"/>
    </source>
</evidence>
<evidence type="ECO:0000256" key="5">
    <source>
        <dbReference type="HAMAP-Rule" id="MF_00445"/>
    </source>
</evidence>
<evidence type="ECO:0000313" key="8">
    <source>
        <dbReference type="EMBL" id="MBB3186873.1"/>
    </source>
</evidence>
<feature type="transmembrane region" description="Helical" evidence="5">
    <location>
        <begin position="230"/>
        <end position="255"/>
    </location>
</feature>
<comment type="similarity">
    <text evidence="5">Belongs to the complex I subunit 2 family.</text>
</comment>
<dbReference type="PANTHER" id="PTHR22773">
    <property type="entry name" value="NADH DEHYDROGENASE"/>
    <property type="match status" value="1"/>
</dbReference>
<comment type="subunit">
    <text evidence="5">NDH-1 is composed of 14 different subunits. Subunits NuoA, H, J, K, L, M, N constitute the membrane sector of the complex.</text>
</comment>
<feature type="transmembrane region" description="Helical" evidence="5">
    <location>
        <begin position="358"/>
        <end position="380"/>
    </location>
</feature>
<evidence type="ECO:0000256" key="2">
    <source>
        <dbReference type="ARBA" id="ARBA00022692"/>
    </source>
</evidence>
<feature type="domain" description="NADH:quinone oxidoreductase/Mrp antiporter transmembrane" evidence="7">
    <location>
        <begin position="118"/>
        <end position="402"/>
    </location>
</feature>
<reference evidence="8 9" key="1">
    <citation type="submission" date="2020-08" db="EMBL/GenBank/DDBJ databases">
        <title>Genomic Encyclopedia of Type Strains, Phase IV (KMG-IV): sequencing the most valuable type-strain genomes for metagenomic binning, comparative biology and taxonomic classification.</title>
        <authorList>
            <person name="Goeker M."/>
        </authorList>
    </citation>
    <scope>NUCLEOTIDE SEQUENCE [LARGE SCALE GENOMIC DNA]</scope>
    <source>
        <strain evidence="8 9">DSM 27471</strain>
    </source>
</reference>
<feature type="transmembrane region" description="Helical" evidence="5">
    <location>
        <begin position="122"/>
        <end position="143"/>
    </location>
</feature>
<evidence type="ECO:0000256" key="4">
    <source>
        <dbReference type="ARBA" id="ARBA00023136"/>
    </source>
</evidence>
<dbReference type="EC" id="7.1.1.-" evidence="5"/>
<keyword evidence="4 5" id="KW-0472">Membrane</keyword>
<feature type="transmembrane region" description="Helical" evidence="5">
    <location>
        <begin position="196"/>
        <end position="218"/>
    </location>
</feature>
<dbReference type="EMBL" id="JACHYB010000001">
    <property type="protein sequence ID" value="MBB3186873.1"/>
    <property type="molecule type" value="Genomic_DNA"/>
</dbReference>
<organism evidence="8 9">
    <name type="scientific">Microbacter margulisiae</name>
    <dbReference type="NCBI Taxonomy" id="1350067"/>
    <lineage>
        <taxon>Bacteria</taxon>
        <taxon>Pseudomonadati</taxon>
        <taxon>Bacteroidota</taxon>
        <taxon>Bacteroidia</taxon>
        <taxon>Bacteroidales</taxon>
        <taxon>Porphyromonadaceae</taxon>
        <taxon>Microbacter</taxon>
    </lineage>
</organism>
<accession>A0A7W5H0S8</accession>
<dbReference type="Pfam" id="PF00361">
    <property type="entry name" value="Proton_antipo_M"/>
    <property type="match status" value="1"/>
</dbReference>